<evidence type="ECO:0000259" key="4">
    <source>
        <dbReference type="Pfam" id="PF01168"/>
    </source>
</evidence>
<dbReference type="GO" id="GO:0030170">
    <property type="term" value="F:pyridoxal phosphate binding"/>
    <property type="evidence" value="ECO:0007669"/>
    <property type="project" value="TreeGrafter"/>
</dbReference>
<keyword evidence="2" id="KW-0663">Pyridoxal phosphate</keyword>
<dbReference type="SUPFAM" id="SSF51419">
    <property type="entry name" value="PLP-binding barrel"/>
    <property type="match status" value="1"/>
</dbReference>
<dbReference type="GO" id="GO:0005829">
    <property type="term" value="C:cytosol"/>
    <property type="evidence" value="ECO:0007669"/>
    <property type="project" value="TreeGrafter"/>
</dbReference>
<accession>A0A077UND4</accession>
<evidence type="ECO:0000256" key="3">
    <source>
        <dbReference type="ARBA" id="ARBA00023235"/>
    </source>
</evidence>
<comment type="cofactor">
    <cofactor evidence="1">
        <name>pyridoxal 5'-phosphate</name>
        <dbReference type="ChEBI" id="CHEBI:597326"/>
    </cofactor>
</comment>
<gene>
    <name evidence="5" type="ORF">ERS140147_02498</name>
</gene>
<proteinExistence type="predicted"/>
<feature type="domain" description="Alanine racemase N-terminal" evidence="4">
    <location>
        <begin position="6"/>
        <end position="220"/>
    </location>
</feature>
<name>A0A077UND4_9STAP</name>
<evidence type="ECO:0000313" key="6">
    <source>
        <dbReference type="Proteomes" id="UP000044616"/>
    </source>
</evidence>
<dbReference type="Gene3D" id="3.20.20.10">
    <property type="entry name" value="Alanine racemase"/>
    <property type="match status" value="1"/>
</dbReference>
<dbReference type="InterPro" id="IPR029066">
    <property type="entry name" value="PLP-binding_barrel"/>
</dbReference>
<evidence type="ECO:0000256" key="1">
    <source>
        <dbReference type="ARBA" id="ARBA00001933"/>
    </source>
</evidence>
<organism evidence="5 6">
    <name type="scientific">Staphylococcus schweitzeri</name>
    <dbReference type="NCBI Taxonomy" id="1654388"/>
    <lineage>
        <taxon>Bacteria</taxon>
        <taxon>Bacillati</taxon>
        <taxon>Bacillota</taxon>
        <taxon>Bacilli</taxon>
        <taxon>Bacillales</taxon>
        <taxon>Staphylococcaceae</taxon>
        <taxon>Staphylococcus</taxon>
    </lineage>
</organism>
<dbReference type="EMBL" id="CCEH01000032">
    <property type="protein sequence ID" value="CDR29293.1"/>
    <property type="molecule type" value="Genomic_DNA"/>
</dbReference>
<keyword evidence="3" id="KW-0413">Isomerase</keyword>
<dbReference type="Pfam" id="PF01168">
    <property type="entry name" value="Ala_racemase_N"/>
    <property type="match status" value="1"/>
</dbReference>
<protein>
    <submittedName>
        <fullName evidence="5">Alanine racemase</fullName>
    </submittedName>
</protein>
<sequence>MAHVSINISKIKYNAKVLQTIFQNKNMQFTPVIKCIAGDRMIVNSLKDLGITHVAESRLDNIVQIDDEDLSYTLIRTPSQQDIPMMIEKVDMSIQTELSTIYKINEVAESLGKKHKILLMVDWKDSREGVLTYDVLEYIKKIIHLKNIHFVGLAFNFMCFKSDAPTDDDIFMINRFVTAVEREIGYRLKIISGGNSSMLPQLLYNDLGKINELRIGETLFRGVDTTTNQTIAMLYQDAISIEAEILEIKPRINATTHESFLQAIVDIGYLDTKVDNIYPLDQYINILGASSDHLMLDLNGQGHYQVGDYINFSLNYEALSHSMYMKNLHKIYVEDSKIDTLLQNFDVKSPTMVNQY</sequence>
<dbReference type="RefSeq" id="WP_047532182.1">
    <property type="nucleotide sequence ID" value="NZ_CCEH01000032.1"/>
</dbReference>
<dbReference type="Proteomes" id="UP000044616">
    <property type="component" value="Unassembled WGS sequence"/>
</dbReference>
<evidence type="ECO:0000256" key="2">
    <source>
        <dbReference type="ARBA" id="ARBA00022898"/>
    </source>
</evidence>
<dbReference type="PANTHER" id="PTHR30511">
    <property type="entry name" value="ALANINE RACEMASE"/>
    <property type="match status" value="1"/>
</dbReference>
<dbReference type="PANTHER" id="PTHR30511:SF3">
    <property type="entry name" value="LYSINE RACEMASE"/>
    <property type="match status" value="1"/>
</dbReference>
<dbReference type="CDD" id="cd06815">
    <property type="entry name" value="PLPDE_III_AR_like_1"/>
    <property type="match status" value="1"/>
</dbReference>
<dbReference type="GO" id="GO:0008784">
    <property type="term" value="F:alanine racemase activity"/>
    <property type="evidence" value="ECO:0007669"/>
    <property type="project" value="TreeGrafter"/>
</dbReference>
<dbReference type="AlphaFoldDB" id="A0A077UND4"/>
<evidence type="ECO:0000313" key="5">
    <source>
        <dbReference type="EMBL" id="CDR29293.1"/>
    </source>
</evidence>
<reference evidence="5 6" key="1">
    <citation type="submission" date="2014-05" db="EMBL/GenBank/DDBJ databases">
        <authorList>
            <person name="Aslett A.Martin."/>
            <person name="De Silva Nishadi"/>
        </authorList>
    </citation>
    <scope>NUCLEOTIDE SEQUENCE [LARGE SCALE GENOMIC DNA]</scope>
</reference>
<dbReference type="InterPro" id="IPR000821">
    <property type="entry name" value="Ala_racemase"/>
</dbReference>
<dbReference type="InterPro" id="IPR001608">
    <property type="entry name" value="Ala_racemase_N"/>
</dbReference>